<accession>A0AC34Q2I0</accession>
<name>A0AC34Q2I0_9BILA</name>
<evidence type="ECO:0000313" key="2">
    <source>
        <dbReference type="WBParaSite" id="JU765_v2.g12308.t1"/>
    </source>
</evidence>
<dbReference type="Proteomes" id="UP000887576">
    <property type="component" value="Unplaced"/>
</dbReference>
<proteinExistence type="predicted"/>
<sequence>MGEEDHKRSEELWEQFKKVRRYGFWIIIIVLTLLTIRDVIDLVIEYKGDPKQSEMNIIFNESMSMPNITFCMSKKQAWSHFKIDPNEKSDAWDQIVQDELANMTDAKSFLNSKWDYRLVMEAYEVIATLNSLERETTPHGAARAMTVFRINPRLAGKRKLIKMWLDVIKDRNVTFSQFTQKTGFEAIRRSIQRFARTSYDEDQVFKTNIRISWISMMNLCFQPEFDEENFKDINDQGQFFILQTSHNPVKNESFDCMTVDFHGRPSALGRFMEGKGRVKDGITDELCLGMVHEVTVEVRATYIMLENNDPGTSCNVLGEGEDTEFDCRSRCRLEMIKQMCNCIAPTLSYLKQTDDEKLPICDYEKCEIDVQRGNFTDELCAKKCLRDCRQIRYQVNLDQKGRAIRPDLTTVVLNWGSFEYLSLEQQFVWSVATFIAALGGSIGMWLGLSILSLLQIISWLMEKCSSKVIFKGRSEEFDTEGRPRISKASVFDHPFENKKEEVRKKSSASAVNPSPSVTTNP</sequence>
<dbReference type="WBParaSite" id="JU765_v2.g12308.t1">
    <property type="protein sequence ID" value="JU765_v2.g12308.t1"/>
    <property type="gene ID" value="JU765_v2.g12308"/>
</dbReference>
<protein>
    <submittedName>
        <fullName evidence="2">Amiloride-sensitive sodium channel</fullName>
    </submittedName>
</protein>
<organism evidence="1 2">
    <name type="scientific">Panagrolaimus sp. JU765</name>
    <dbReference type="NCBI Taxonomy" id="591449"/>
    <lineage>
        <taxon>Eukaryota</taxon>
        <taxon>Metazoa</taxon>
        <taxon>Ecdysozoa</taxon>
        <taxon>Nematoda</taxon>
        <taxon>Chromadorea</taxon>
        <taxon>Rhabditida</taxon>
        <taxon>Tylenchina</taxon>
        <taxon>Panagrolaimomorpha</taxon>
        <taxon>Panagrolaimoidea</taxon>
        <taxon>Panagrolaimidae</taxon>
        <taxon>Panagrolaimus</taxon>
    </lineage>
</organism>
<evidence type="ECO:0000313" key="1">
    <source>
        <dbReference type="Proteomes" id="UP000887576"/>
    </source>
</evidence>
<reference evidence="2" key="1">
    <citation type="submission" date="2022-11" db="UniProtKB">
        <authorList>
            <consortium name="WormBaseParasite"/>
        </authorList>
    </citation>
    <scope>IDENTIFICATION</scope>
</reference>